<dbReference type="SUPFAM" id="SSF55781">
    <property type="entry name" value="GAF domain-like"/>
    <property type="match status" value="1"/>
</dbReference>
<feature type="domain" description="PPM-type phosphatase" evidence="4">
    <location>
        <begin position="245"/>
        <end position="489"/>
    </location>
</feature>
<dbReference type="InterPro" id="IPR001932">
    <property type="entry name" value="PPM-type_phosphatase-like_dom"/>
</dbReference>
<dbReference type="Pfam" id="PF07228">
    <property type="entry name" value="SpoIIE"/>
    <property type="match status" value="1"/>
</dbReference>
<feature type="coiled-coil region" evidence="2">
    <location>
        <begin position="3"/>
        <end position="37"/>
    </location>
</feature>
<dbReference type="SUPFAM" id="SSF81606">
    <property type="entry name" value="PP2C-like"/>
    <property type="match status" value="1"/>
</dbReference>
<dbReference type="AlphaFoldDB" id="A0A2R5G667"/>
<dbReference type="Proteomes" id="UP000245124">
    <property type="component" value="Unassembled WGS sequence"/>
</dbReference>
<dbReference type="Gene3D" id="3.30.450.40">
    <property type="match status" value="1"/>
</dbReference>
<evidence type="ECO:0000256" key="1">
    <source>
        <dbReference type="ARBA" id="ARBA00022801"/>
    </source>
</evidence>
<dbReference type="OrthoDB" id="311592at2"/>
<dbReference type="GO" id="GO:0016791">
    <property type="term" value="F:phosphatase activity"/>
    <property type="evidence" value="ECO:0007669"/>
    <property type="project" value="TreeGrafter"/>
</dbReference>
<name>A0A2R5G667_NOSCO</name>
<evidence type="ECO:0000313" key="6">
    <source>
        <dbReference type="Proteomes" id="UP000245124"/>
    </source>
</evidence>
<keyword evidence="1" id="KW-0378">Hydrolase</keyword>
<feature type="domain" description="GAF" evidence="3">
    <location>
        <begin position="56"/>
        <end position="203"/>
    </location>
</feature>
<dbReference type="InterPro" id="IPR052016">
    <property type="entry name" value="Bact_Sigma-Reg"/>
</dbReference>
<dbReference type="SMART" id="SM00065">
    <property type="entry name" value="GAF"/>
    <property type="match status" value="1"/>
</dbReference>
<dbReference type="Pfam" id="PF01590">
    <property type="entry name" value="GAF"/>
    <property type="match status" value="1"/>
</dbReference>
<evidence type="ECO:0000259" key="4">
    <source>
        <dbReference type="SMART" id="SM00331"/>
    </source>
</evidence>
<evidence type="ECO:0000259" key="3">
    <source>
        <dbReference type="SMART" id="SM00065"/>
    </source>
</evidence>
<protein>
    <submittedName>
        <fullName evidence="5">Serine phosphatase</fullName>
    </submittedName>
</protein>
<evidence type="ECO:0000313" key="5">
    <source>
        <dbReference type="EMBL" id="GBG23244.1"/>
    </source>
</evidence>
<organism evidence="5 6">
    <name type="scientific">Nostoc commune NIES-4072</name>
    <dbReference type="NCBI Taxonomy" id="2005467"/>
    <lineage>
        <taxon>Bacteria</taxon>
        <taxon>Bacillati</taxon>
        <taxon>Cyanobacteriota</taxon>
        <taxon>Cyanophyceae</taxon>
        <taxon>Nostocales</taxon>
        <taxon>Nostocaceae</taxon>
        <taxon>Nostoc</taxon>
    </lineage>
</organism>
<sequence>MIENNHQSKEEQLIAELELLRREVAELKTEKAAFETQTELLEHLVAMARCSFCEEMLKATLQETVHVSSKLSGAEKGSLFLFNSNGVVTDSILTQEEDACQIGSILDKGLPGWLAGWVFHHHKVGLITDTETDDRWLIQPNQPYSVRSALAVPILRDDELLGIITLLHQEPGQFSPETAYLMQVAAHQIALVLENARLYRKLEESYQSLNNAKLAIEAYSEALDSELEKGRQIQRDFLPREIPQLPNWEIATCFYPARQVGGDFYDAFMLPGDYLGIVIADVCDKGVGAALFMALFRSLIRVFSGQTNLDGLSIIGRDEGLDCLIDPLVITDFNQINALKAVALTNNYIAQEHGEMNMFATLFFGVLNPANGCLTYINAGHEPLFIVGDSGVKKSLKSTGPVVGIMPNIKFKIQQVHLEPGDILIGYTDGVTEARAPSREFFSNKRLLSLLNQKAFSAYDLLEDIKTNLFTHIDNAQQFDDITMLAVRRISIT</sequence>
<keyword evidence="2" id="KW-0175">Coiled coil</keyword>
<dbReference type="Gene3D" id="3.60.40.10">
    <property type="entry name" value="PPM-type phosphatase domain"/>
    <property type="match status" value="1"/>
</dbReference>
<dbReference type="InterPro" id="IPR003018">
    <property type="entry name" value="GAF"/>
</dbReference>
<keyword evidence="6" id="KW-1185">Reference proteome</keyword>
<accession>A0A2R5G667</accession>
<dbReference type="PANTHER" id="PTHR43156">
    <property type="entry name" value="STAGE II SPORULATION PROTEIN E-RELATED"/>
    <property type="match status" value="1"/>
</dbReference>
<dbReference type="EMBL" id="BDUD01000002">
    <property type="protein sequence ID" value="GBG23244.1"/>
    <property type="molecule type" value="Genomic_DNA"/>
</dbReference>
<evidence type="ECO:0000256" key="2">
    <source>
        <dbReference type="SAM" id="Coils"/>
    </source>
</evidence>
<dbReference type="SMART" id="SM00331">
    <property type="entry name" value="PP2C_SIG"/>
    <property type="match status" value="1"/>
</dbReference>
<reference evidence="5 6" key="1">
    <citation type="submission" date="2017-06" db="EMBL/GenBank/DDBJ databases">
        <title>Genome sequencing of cyanobaciteial culture collection at National Institute for Environmental Studies (NIES).</title>
        <authorList>
            <person name="Hirose Y."/>
            <person name="Shimura Y."/>
            <person name="Fujisawa T."/>
            <person name="Nakamura Y."/>
            <person name="Kawachi M."/>
        </authorList>
    </citation>
    <scope>NUCLEOTIDE SEQUENCE [LARGE SCALE GENOMIC DNA]</scope>
    <source>
        <strain evidence="5 6">NIES-4072</strain>
    </source>
</reference>
<dbReference type="InterPro" id="IPR036457">
    <property type="entry name" value="PPM-type-like_dom_sf"/>
</dbReference>
<dbReference type="RefSeq" id="WP_109013137.1">
    <property type="nucleotide sequence ID" value="NZ_BDUD01000002.1"/>
</dbReference>
<gene>
    <name evidence="5" type="ORF">NIES4072_69560</name>
</gene>
<comment type="caution">
    <text evidence="5">The sequence shown here is derived from an EMBL/GenBank/DDBJ whole genome shotgun (WGS) entry which is preliminary data.</text>
</comment>
<dbReference type="InterPro" id="IPR029016">
    <property type="entry name" value="GAF-like_dom_sf"/>
</dbReference>
<proteinExistence type="predicted"/>
<dbReference type="PANTHER" id="PTHR43156:SF2">
    <property type="entry name" value="STAGE II SPORULATION PROTEIN E"/>
    <property type="match status" value="1"/>
</dbReference>